<dbReference type="CDD" id="cd02440">
    <property type="entry name" value="AdoMet_MTases"/>
    <property type="match status" value="1"/>
</dbReference>
<protein>
    <recommendedName>
        <fullName evidence="1">Methyltransferase type 11 domain-containing protein</fullName>
    </recommendedName>
</protein>
<dbReference type="GO" id="GO:0008757">
    <property type="term" value="F:S-adenosylmethionine-dependent methyltransferase activity"/>
    <property type="evidence" value="ECO:0007669"/>
    <property type="project" value="InterPro"/>
</dbReference>
<proteinExistence type="predicted"/>
<gene>
    <name evidence="2" type="ORF">A2765_00445</name>
</gene>
<dbReference type="InterPro" id="IPR013216">
    <property type="entry name" value="Methyltransf_11"/>
</dbReference>
<dbReference type="SUPFAM" id="SSF53335">
    <property type="entry name" value="S-adenosyl-L-methionine-dependent methyltransferases"/>
    <property type="match status" value="1"/>
</dbReference>
<dbReference type="InterPro" id="IPR050508">
    <property type="entry name" value="Methyltransf_Superfamily"/>
</dbReference>
<feature type="domain" description="Methyltransferase type 11" evidence="1">
    <location>
        <begin position="43"/>
        <end position="132"/>
    </location>
</feature>
<comment type="caution">
    <text evidence="2">The sequence shown here is derived from an EMBL/GenBank/DDBJ whole genome shotgun (WGS) entry which is preliminary data.</text>
</comment>
<dbReference type="Proteomes" id="UP000176377">
    <property type="component" value="Unassembled WGS sequence"/>
</dbReference>
<evidence type="ECO:0000313" key="3">
    <source>
        <dbReference type="Proteomes" id="UP000176377"/>
    </source>
</evidence>
<evidence type="ECO:0000259" key="1">
    <source>
        <dbReference type="Pfam" id="PF08241"/>
    </source>
</evidence>
<reference evidence="2 3" key="1">
    <citation type="journal article" date="2016" name="Nat. Commun.">
        <title>Thousands of microbial genomes shed light on interconnected biogeochemical processes in an aquifer system.</title>
        <authorList>
            <person name="Anantharaman K."/>
            <person name="Brown C.T."/>
            <person name="Hug L.A."/>
            <person name="Sharon I."/>
            <person name="Castelle C.J."/>
            <person name="Probst A.J."/>
            <person name="Thomas B.C."/>
            <person name="Singh A."/>
            <person name="Wilkins M.J."/>
            <person name="Karaoz U."/>
            <person name="Brodie E.L."/>
            <person name="Williams K.H."/>
            <person name="Hubbard S.S."/>
            <person name="Banfield J.F."/>
        </authorList>
    </citation>
    <scope>NUCLEOTIDE SEQUENCE [LARGE SCALE GENOMIC DNA]</scope>
</reference>
<dbReference type="EMBL" id="MFLA01000026">
    <property type="protein sequence ID" value="OGG58836.1"/>
    <property type="molecule type" value="Genomic_DNA"/>
</dbReference>
<dbReference type="PANTHER" id="PTHR42912">
    <property type="entry name" value="METHYLTRANSFERASE"/>
    <property type="match status" value="1"/>
</dbReference>
<dbReference type="AlphaFoldDB" id="A0A1F6DBP3"/>
<accession>A0A1F6DBP3</accession>
<dbReference type="InterPro" id="IPR029063">
    <property type="entry name" value="SAM-dependent_MTases_sf"/>
</dbReference>
<dbReference type="PANTHER" id="PTHR42912:SF93">
    <property type="entry name" value="N6-ADENOSINE-METHYLTRANSFERASE TMT1A"/>
    <property type="match status" value="1"/>
</dbReference>
<name>A0A1F6DBP3_9BACT</name>
<sequence>MTYASHNRDTFSARTDVFDKEYWRADEESASAYLRPGKLLVGGVGAGRTLPTLIKKGFEVTAVDISPVMVEKSKEKFPGLDVRVMDIQRTDFPDASFDSVFLPFHTICYVDDIATTLRELKRILKPGGTLVFTMVNRFYIRSILSGRSFQAKRAPRHIMPGSTEMLWTIQATPWDVVRFRRIFKSVRMSGRVRLQHLEKPNWKDRVLARLPFLDKSVYFFCTK</sequence>
<dbReference type="Gene3D" id="3.40.50.150">
    <property type="entry name" value="Vaccinia Virus protein VP39"/>
    <property type="match status" value="1"/>
</dbReference>
<organism evidence="2 3">
    <name type="scientific">Candidatus Kaiserbacteria bacterium RIFCSPHIGHO2_01_FULL_56_24</name>
    <dbReference type="NCBI Taxonomy" id="1798487"/>
    <lineage>
        <taxon>Bacteria</taxon>
        <taxon>Candidatus Kaiseribacteriota</taxon>
    </lineage>
</organism>
<dbReference type="Pfam" id="PF08241">
    <property type="entry name" value="Methyltransf_11"/>
    <property type="match status" value="1"/>
</dbReference>
<evidence type="ECO:0000313" key="2">
    <source>
        <dbReference type="EMBL" id="OGG58836.1"/>
    </source>
</evidence>